<dbReference type="GeneID" id="73352063"/>
<proteinExistence type="predicted"/>
<dbReference type="KEGG" id="clup:CLUP02_18150"/>
<evidence type="ECO:0000256" key="1">
    <source>
        <dbReference type="SAM" id="SignalP"/>
    </source>
</evidence>
<keyword evidence="1" id="KW-0732">Signal</keyword>
<dbReference type="GO" id="GO:0005576">
    <property type="term" value="C:extracellular region"/>
    <property type="evidence" value="ECO:0007669"/>
    <property type="project" value="TreeGrafter"/>
</dbReference>
<dbReference type="InterPro" id="IPR027589">
    <property type="entry name" value="Choice_anch_B"/>
</dbReference>
<evidence type="ECO:0000313" key="2">
    <source>
        <dbReference type="EMBL" id="UQC76636.1"/>
    </source>
</evidence>
<dbReference type="Proteomes" id="UP000830671">
    <property type="component" value="Chromosome 10"/>
</dbReference>
<dbReference type="PANTHER" id="PTHR38787">
    <property type="entry name" value="REGULATORY P DOMAIN-CONTAINING PROTEIN"/>
    <property type="match status" value="1"/>
</dbReference>
<accession>A0A9Q8SFW1</accession>
<feature type="chain" id="PRO_5040420635" evidence="1">
    <location>
        <begin position="21"/>
        <end position="576"/>
    </location>
</feature>
<gene>
    <name evidence="2" type="ORF">CLUP02_18150</name>
</gene>
<evidence type="ECO:0000313" key="3">
    <source>
        <dbReference type="Proteomes" id="UP000830671"/>
    </source>
</evidence>
<dbReference type="PANTHER" id="PTHR38787:SF3">
    <property type="entry name" value="REGULATORY P DOMAIN-CONTAINING PROTEIN"/>
    <property type="match status" value="1"/>
</dbReference>
<dbReference type="RefSeq" id="XP_049138277.1">
    <property type="nucleotide sequence ID" value="XM_049297053.1"/>
</dbReference>
<dbReference type="EMBL" id="CP019472">
    <property type="protein sequence ID" value="UQC76636.1"/>
    <property type="molecule type" value="Genomic_DNA"/>
</dbReference>
<keyword evidence="3" id="KW-1185">Reference proteome</keyword>
<reference evidence="2" key="1">
    <citation type="journal article" date="2021" name="Mol. Plant Microbe Interact.">
        <title>Complete Genome Sequence of the Plant-Pathogenic Fungus Colletotrichum lupini.</title>
        <authorList>
            <person name="Baroncelli R."/>
            <person name="Pensec F."/>
            <person name="Da Lio D."/>
            <person name="Boufleur T."/>
            <person name="Vicente I."/>
            <person name="Sarrocco S."/>
            <person name="Picot A."/>
            <person name="Baraldi E."/>
            <person name="Sukno S."/>
            <person name="Thon M."/>
            <person name="Le Floch G."/>
        </authorList>
    </citation>
    <scope>NUCLEOTIDE SEQUENCE</scope>
    <source>
        <strain evidence="2">IMI 504893</strain>
    </source>
</reference>
<dbReference type="AlphaFoldDB" id="A0A9Q8SFW1"/>
<protein>
    <submittedName>
        <fullName evidence="2">Uncharacterized protein</fullName>
    </submittedName>
</protein>
<name>A0A9Q8SFW1_9PEZI</name>
<organism evidence="2 3">
    <name type="scientific">Colletotrichum lupini</name>
    <dbReference type="NCBI Taxonomy" id="145971"/>
    <lineage>
        <taxon>Eukaryota</taxon>
        <taxon>Fungi</taxon>
        <taxon>Dikarya</taxon>
        <taxon>Ascomycota</taxon>
        <taxon>Pezizomycotina</taxon>
        <taxon>Sordariomycetes</taxon>
        <taxon>Hypocreomycetidae</taxon>
        <taxon>Glomerellales</taxon>
        <taxon>Glomerellaceae</taxon>
        <taxon>Colletotrichum</taxon>
        <taxon>Colletotrichum acutatum species complex</taxon>
    </lineage>
</organism>
<dbReference type="NCBIfam" id="TIGR04312">
    <property type="entry name" value="choice_anch_B"/>
    <property type="match status" value="1"/>
</dbReference>
<sequence length="576" mass="62665">MVRASSYLGSLAVLAASAMAKEIQMNDAISAEFYDSGKVHEQVIAAKKVSSKLLTSTTGTGTDEEHQAEFARQREAGAYNSEVWPELGYTPCVNGWAEAVVGDRNNTFRCHNADLYSFVSHAALGGPLAEGSSSWGWTNDDGREFVAIGQYEGTAFAEILSDGKLVYLGRLPQYSAPSEWREIRSYKHYMVIGSEAVGHGIQIFDMKKLLNIDPANPVVFDAKADLTGHFNALLPLGRAHNVVINEELNYGVAVGAAPRTDPLCAAGLNFFDLTDPSNPVSLGCAKDDGYVHDAQCLVYRGPDKRYQGRDICYGYNEDTLTIYDVTDKANVTNIISRISYEGASYTHQGWVLDVNNQEFLVLDDELDEVRGNGPGGDGYPVTFIWDIRDLENPKQTGEFKHPTKAIDHNQYVIDNYIYQSHYGAGLRVLDGTSIPTDPTGAGVCEAAYFDIYPEDDDFEGGGYVGFVGTWSSYAYFPSGYIFINTIERGAFVVKLTGKDCPKAPVCNADNCLRSFRATSVPGRLEESQAFCKSFLSKPVKDASVLPAHAVQNCAKEDKVAQASSACACLPAATPAP</sequence>
<feature type="signal peptide" evidence="1">
    <location>
        <begin position="1"/>
        <end position="20"/>
    </location>
</feature>